<proteinExistence type="inferred from homology"/>
<dbReference type="CDD" id="cd06261">
    <property type="entry name" value="TM_PBP2"/>
    <property type="match status" value="1"/>
</dbReference>
<dbReference type="PROSITE" id="PS50928">
    <property type="entry name" value="ABC_TM1"/>
    <property type="match status" value="1"/>
</dbReference>
<keyword evidence="2 7" id="KW-0813">Transport</keyword>
<evidence type="ECO:0000259" key="8">
    <source>
        <dbReference type="PROSITE" id="PS50928"/>
    </source>
</evidence>
<dbReference type="InterPro" id="IPR000515">
    <property type="entry name" value="MetI-like"/>
</dbReference>
<accession>A0A4R4YR39</accession>
<evidence type="ECO:0000256" key="5">
    <source>
        <dbReference type="ARBA" id="ARBA00022989"/>
    </source>
</evidence>
<dbReference type="GO" id="GO:0005886">
    <property type="term" value="C:plasma membrane"/>
    <property type="evidence" value="ECO:0007669"/>
    <property type="project" value="UniProtKB-SubCell"/>
</dbReference>
<dbReference type="Pfam" id="PF00528">
    <property type="entry name" value="BPD_transp_1"/>
    <property type="match status" value="1"/>
</dbReference>
<evidence type="ECO:0000256" key="4">
    <source>
        <dbReference type="ARBA" id="ARBA00022692"/>
    </source>
</evidence>
<dbReference type="Pfam" id="PF12911">
    <property type="entry name" value="OppC_N"/>
    <property type="match status" value="1"/>
</dbReference>
<dbReference type="Gene3D" id="1.10.3720.10">
    <property type="entry name" value="MetI-like"/>
    <property type="match status" value="1"/>
</dbReference>
<dbReference type="SUPFAM" id="SSF161098">
    <property type="entry name" value="MetI-like"/>
    <property type="match status" value="1"/>
</dbReference>
<keyword evidence="5 7" id="KW-1133">Transmembrane helix</keyword>
<keyword evidence="3" id="KW-1003">Cell membrane</keyword>
<sequence>MTDPSSGTSGLVSAASASAAGGAAAEIAEKAPRNKNEKPRGLWGDAWLDLRRRPLFIAASLIILVLLFIAAFPSVFTSADPAFQDLSKVRQTPSAEAWFGYDNLGRDIFARAVYGTRASIAVGLLATLLTVVLGGTVGIIAGYFGGWVDNLLSRFSEIFLGLPFVLGAIVILTTFNAEVVIPSSTRIIAQVVLTIAVLSWPISMRIMRSAAISAKQQDYVKAARALGASAPRIIMRHMLPNCLAPVLVYSTIALGGFIGAEATLSFLGIGLRDPVVSWGVMIAESRNYIQAAPHLLFFPAGFLVVTVLAFVMLGDAVRDALDPKQK</sequence>
<evidence type="ECO:0000256" key="6">
    <source>
        <dbReference type="ARBA" id="ARBA00023136"/>
    </source>
</evidence>
<organism evidence="9 10">
    <name type="scientific">Saccharopolyspora elongata</name>
    <dbReference type="NCBI Taxonomy" id="2530387"/>
    <lineage>
        <taxon>Bacteria</taxon>
        <taxon>Bacillati</taxon>
        <taxon>Actinomycetota</taxon>
        <taxon>Actinomycetes</taxon>
        <taxon>Pseudonocardiales</taxon>
        <taxon>Pseudonocardiaceae</taxon>
        <taxon>Saccharopolyspora</taxon>
    </lineage>
</organism>
<dbReference type="GO" id="GO:0055085">
    <property type="term" value="P:transmembrane transport"/>
    <property type="evidence" value="ECO:0007669"/>
    <property type="project" value="InterPro"/>
</dbReference>
<evidence type="ECO:0000256" key="3">
    <source>
        <dbReference type="ARBA" id="ARBA00022475"/>
    </source>
</evidence>
<feature type="transmembrane region" description="Helical" evidence="7">
    <location>
        <begin position="187"/>
        <end position="207"/>
    </location>
</feature>
<comment type="subcellular location">
    <subcellularLocation>
        <location evidence="1 7">Cell membrane</location>
        <topology evidence="1 7">Multi-pass membrane protein</topology>
    </subcellularLocation>
</comment>
<dbReference type="PANTHER" id="PTHR43386">
    <property type="entry name" value="OLIGOPEPTIDE TRANSPORT SYSTEM PERMEASE PROTEIN APPC"/>
    <property type="match status" value="1"/>
</dbReference>
<dbReference type="InterPro" id="IPR050366">
    <property type="entry name" value="BP-dependent_transpt_permease"/>
</dbReference>
<feature type="transmembrane region" description="Helical" evidence="7">
    <location>
        <begin position="120"/>
        <end position="146"/>
    </location>
</feature>
<keyword evidence="10" id="KW-1185">Reference proteome</keyword>
<dbReference type="RefSeq" id="WP_132488636.1">
    <property type="nucleotide sequence ID" value="NZ_SMKW01000033.1"/>
</dbReference>
<gene>
    <name evidence="9" type="ORF">E1288_23810</name>
</gene>
<dbReference type="EMBL" id="SMKW01000033">
    <property type="protein sequence ID" value="TDD47698.1"/>
    <property type="molecule type" value="Genomic_DNA"/>
</dbReference>
<evidence type="ECO:0000256" key="7">
    <source>
        <dbReference type="RuleBase" id="RU363032"/>
    </source>
</evidence>
<comment type="caution">
    <text evidence="9">The sequence shown here is derived from an EMBL/GenBank/DDBJ whole genome shotgun (WGS) entry which is preliminary data.</text>
</comment>
<feature type="transmembrane region" description="Helical" evidence="7">
    <location>
        <begin position="158"/>
        <end position="175"/>
    </location>
</feature>
<dbReference type="Proteomes" id="UP000294947">
    <property type="component" value="Unassembled WGS sequence"/>
</dbReference>
<reference evidence="9 10" key="1">
    <citation type="submission" date="2019-03" db="EMBL/GenBank/DDBJ databases">
        <title>Draft genome sequences of novel Actinobacteria.</title>
        <authorList>
            <person name="Sahin N."/>
            <person name="Ay H."/>
            <person name="Saygin H."/>
        </authorList>
    </citation>
    <scope>NUCLEOTIDE SEQUENCE [LARGE SCALE GENOMIC DNA]</scope>
    <source>
        <strain evidence="9 10">7K502</strain>
    </source>
</reference>
<dbReference type="PANTHER" id="PTHR43386:SF6">
    <property type="entry name" value="ABC TRANSPORTER PERMEASE PROTEIN"/>
    <property type="match status" value="1"/>
</dbReference>
<dbReference type="InterPro" id="IPR025966">
    <property type="entry name" value="OppC_N"/>
</dbReference>
<evidence type="ECO:0000256" key="2">
    <source>
        <dbReference type="ARBA" id="ARBA00022448"/>
    </source>
</evidence>
<dbReference type="OrthoDB" id="9812701at2"/>
<feature type="transmembrane region" description="Helical" evidence="7">
    <location>
        <begin position="242"/>
        <end position="271"/>
    </location>
</feature>
<protein>
    <submittedName>
        <fullName evidence="9">ABC transporter permease</fullName>
    </submittedName>
</protein>
<dbReference type="AlphaFoldDB" id="A0A4R4YR39"/>
<keyword evidence="6 7" id="KW-0472">Membrane</keyword>
<evidence type="ECO:0000313" key="9">
    <source>
        <dbReference type="EMBL" id="TDD47698.1"/>
    </source>
</evidence>
<evidence type="ECO:0000256" key="1">
    <source>
        <dbReference type="ARBA" id="ARBA00004651"/>
    </source>
</evidence>
<evidence type="ECO:0000313" key="10">
    <source>
        <dbReference type="Proteomes" id="UP000294947"/>
    </source>
</evidence>
<dbReference type="InterPro" id="IPR035906">
    <property type="entry name" value="MetI-like_sf"/>
</dbReference>
<comment type="similarity">
    <text evidence="7">Belongs to the binding-protein-dependent transport system permease family.</text>
</comment>
<feature type="domain" description="ABC transmembrane type-1" evidence="8">
    <location>
        <begin position="116"/>
        <end position="314"/>
    </location>
</feature>
<feature type="transmembrane region" description="Helical" evidence="7">
    <location>
        <begin position="55"/>
        <end position="76"/>
    </location>
</feature>
<feature type="transmembrane region" description="Helical" evidence="7">
    <location>
        <begin position="291"/>
        <end position="317"/>
    </location>
</feature>
<name>A0A4R4YR39_9PSEU</name>
<keyword evidence="4 7" id="KW-0812">Transmembrane</keyword>